<dbReference type="GO" id="GO:0005886">
    <property type="term" value="C:plasma membrane"/>
    <property type="evidence" value="ECO:0007669"/>
    <property type="project" value="InterPro"/>
</dbReference>
<organism evidence="3 4">
    <name type="scientific">Nonlabens ulvanivorans</name>
    <name type="common">Persicivirga ulvanivorans</name>
    <dbReference type="NCBI Taxonomy" id="906888"/>
    <lineage>
        <taxon>Bacteria</taxon>
        <taxon>Pseudomonadati</taxon>
        <taxon>Bacteroidota</taxon>
        <taxon>Flavobacteriia</taxon>
        <taxon>Flavobacteriales</taxon>
        <taxon>Flavobacteriaceae</taxon>
        <taxon>Nonlabens</taxon>
    </lineage>
</organism>
<dbReference type="PROSITE" id="PS51257">
    <property type="entry name" value="PROKAR_LIPOPROTEIN"/>
    <property type="match status" value="1"/>
</dbReference>
<dbReference type="Proteomes" id="UP000029647">
    <property type="component" value="Unassembled WGS sequence"/>
</dbReference>
<feature type="signal peptide" evidence="1">
    <location>
        <begin position="1"/>
        <end position="20"/>
    </location>
</feature>
<dbReference type="EMBL" id="BBNT01000011">
    <property type="protein sequence ID" value="GAL76498.1"/>
    <property type="molecule type" value="Genomic_DNA"/>
</dbReference>
<comment type="caution">
    <text evidence="3">The sequence shown here is derived from an EMBL/GenBank/DDBJ whole genome shotgun (WGS) entry which is preliminary data.</text>
</comment>
<keyword evidence="1" id="KW-0732">Signal</keyword>
<reference evidence="3 4" key="1">
    <citation type="journal article" date="2014" name="Genome Announc.">
        <title>Draft Genome Sequences of Marine Flavobacterium Nonlabens Strains NR17, NR24, NR27, NR32, NR33, and Ara13.</title>
        <authorList>
            <person name="Nakanishi M."/>
            <person name="Meirelles P."/>
            <person name="Suzuki R."/>
            <person name="Takatani N."/>
            <person name="Mino S."/>
            <person name="Suda W."/>
            <person name="Oshima K."/>
            <person name="Hattori M."/>
            <person name="Ohkuma M."/>
            <person name="Hosokawa M."/>
            <person name="Miyashita K."/>
            <person name="Thompson F.L."/>
            <person name="Niwa A."/>
            <person name="Sawabe T."/>
            <person name="Sawabe T."/>
        </authorList>
    </citation>
    <scope>NUCLEOTIDE SEQUENCE [LARGE SCALE GENOMIC DNA]</scope>
    <source>
        <strain evidence="4">JCM19275</strain>
    </source>
</reference>
<accession>A0A090WJZ8</accession>
<evidence type="ECO:0000256" key="1">
    <source>
        <dbReference type="SAM" id="SignalP"/>
    </source>
</evidence>
<evidence type="ECO:0000313" key="3">
    <source>
        <dbReference type="EMBL" id="GAL76498.1"/>
    </source>
</evidence>
<dbReference type="InterPro" id="IPR018764">
    <property type="entry name" value="RskA_C"/>
</dbReference>
<feature type="domain" description="Anti-sigma K factor RskA C-terminal" evidence="2">
    <location>
        <begin position="32"/>
        <end position="102"/>
    </location>
</feature>
<sequence length="300" mass="30931">MKKYLALLAAATLTFTSCNNDDDNSGNIATKNLTLDLQGLEDLGSGFAYEGWVMVDGSPITTGVFTVDDTGNLSQTTFTVDAATLDAATAFILTIEPSPDPDPAPADSKYIAGGEFNNDTASLSTNFGPAPGDFSMASGSFFLRTPTDEPAGTANNGNDTNGVWFGLPGTPPTADFNLPTLPAGWIYEGWVVGDAGALSTGTFTDFSSVDSGNGFSGTQNNAGPPVPGEDFFNNLPMGESLPFSVVGRNVVITVEPVPDNSPAPFTLKPLAAIAGPDTAPNSQSFNNNVTVSFPTGTVTK</sequence>
<proteinExistence type="predicted"/>
<dbReference type="AlphaFoldDB" id="A0A090WJZ8"/>
<protein>
    <recommendedName>
        <fullName evidence="2">Anti-sigma K factor RskA C-terminal domain-containing protein</fullName>
    </recommendedName>
</protein>
<feature type="chain" id="PRO_5001867773" description="Anti-sigma K factor RskA C-terminal domain-containing protein" evidence="1">
    <location>
        <begin position="21"/>
        <end position="300"/>
    </location>
</feature>
<name>A0A090WJZ8_NONUL</name>
<gene>
    <name evidence="3" type="ORF">JCM19275_1240</name>
</gene>
<dbReference type="Pfam" id="PF10099">
    <property type="entry name" value="RskA_C"/>
    <property type="match status" value="1"/>
</dbReference>
<evidence type="ECO:0000313" key="4">
    <source>
        <dbReference type="Proteomes" id="UP000029647"/>
    </source>
</evidence>
<evidence type="ECO:0000259" key="2">
    <source>
        <dbReference type="Pfam" id="PF10099"/>
    </source>
</evidence>